<dbReference type="EMBL" id="BMAW01058575">
    <property type="protein sequence ID" value="GFT16948.1"/>
    <property type="molecule type" value="Genomic_DNA"/>
</dbReference>
<sequence length="117" mass="13288">MLQRSHVDTVAYLHIELIDGNIISSFVASKSRVAPLKTLSIPRLELKSAFLSARISRKIETALELPINRIYWTGSSIACFWIKGDSNRIMEFVKNRIKEIKSLSNPPKKIASLYREG</sequence>
<dbReference type="AlphaFoldDB" id="A0A8X6NK34"/>
<accession>A0A8X6NK34</accession>
<dbReference type="PANTHER" id="PTHR47331:SF1">
    <property type="entry name" value="GAG-LIKE PROTEIN"/>
    <property type="match status" value="1"/>
</dbReference>
<protein>
    <submittedName>
        <fullName evidence="1">Integrase catalytic domain-containing protein</fullName>
    </submittedName>
</protein>
<gene>
    <name evidence="1" type="ORF">NPIL_185911</name>
</gene>
<name>A0A8X6NK34_NEPPI</name>
<keyword evidence="2" id="KW-1185">Reference proteome</keyword>
<dbReference type="OrthoDB" id="8194697at2759"/>
<reference evidence="1" key="1">
    <citation type="submission" date="2020-08" db="EMBL/GenBank/DDBJ databases">
        <title>Multicomponent nature underlies the extraordinary mechanical properties of spider dragline silk.</title>
        <authorList>
            <person name="Kono N."/>
            <person name="Nakamura H."/>
            <person name="Mori M."/>
            <person name="Yoshida Y."/>
            <person name="Ohtoshi R."/>
            <person name="Malay A.D."/>
            <person name="Moran D.A.P."/>
            <person name="Tomita M."/>
            <person name="Numata K."/>
            <person name="Arakawa K."/>
        </authorList>
    </citation>
    <scope>NUCLEOTIDE SEQUENCE</scope>
</reference>
<dbReference type="PANTHER" id="PTHR47331">
    <property type="entry name" value="PHD-TYPE DOMAIN-CONTAINING PROTEIN"/>
    <property type="match status" value="1"/>
</dbReference>
<dbReference type="InterPro" id="IPR008042">
    <property type="entry name" value="Retrotrans_Pao"/>
</dbReference>
<comment type="caution">
    <text evidence="1">The sequence shown here is derived from an EMBL/GenBank/DDBJ whole genome shotgun (WGS) entry which is preliminary data.</text>
</comment>
<dbReference type="Proteomes" id="UP000887013">
    <property type="component" value="Unassembled WGS sequence"/>
</dbReference>
<dbReference type="Pfam" id="PF05380">
    <property type="entry name" value="Peptidase_A17"/>
    <property type="match status" value="1"/>
</dbReference>
<evidence type="ECO:0000313" key="2">
    <source>
        <dbReference type="Proteomes" id="UP000887013"/>
    </source>
</evidence>
<organism evidence="1 2">
    <name type="scientific">Nephila pilipes</name>
    <name type="common">Giant wood spider</name>
    <name type="synonym">Nephila maculata</name>
    <dbReference type="NCBI Taxonomy" id="299642"/>
    <lineage>
        <taxon>Eukaryota</taxon>
        <taxon>Metazoa</taxon>
        <taxon>Ecdysozoa</taxon>
        <taxon>Arthropoda</taxon>
        <taxon>Chelicerata</taxon>
        <taxon>Arachnida</taxon>
        <taxon>Araneae</taxon>
        <taxon>Araneomorphae</taxon>
        <taxon>Entelegynae</taxon>
        <taxon>Araneoidea</taxon>
        <taxon>Nephilidae</taxon>
        <taxon>Nephila</taxon>
    </lineage>
</organism>
<proteinExistence type="predicted"/>
<evidence type="ECO:0000313" key="1">
    <source>
        <dbReference type="EMBL" id="GFT16948.1"/>
    </source>
</evidence>